<organism evidence="1 2">
    <name type="scientific">Pedobacter segetis</name>
    <dbReference type="NCBI Taxonomy" id="2793069"/>
    <lineage>
        <taxon>Bacteria</taxon>
        <taxon>Pseudomonadati</taxon>
        <taxon>Bacteroidota</taxon>
        <taxon>Sphingobacteriia</taxon>
        <taxon>Sphingobacteriales</taxon>
        <taxon>Sphingobacteriaceae</taxon>
        <taxon>Pedobacter</taxon>
    </lineage>
</organism>
<evidence type="ECO:0008006" key="3">
    <source>
        <dbReference type="Google" id="ProtNLM"/>
    </source>
</evidence>
<sequence length="204" mass="23582">MKLLNSFLCSSLVLILFSSCGNKQQEKLKVIPKKEMVLPAPFKHHEKIEVGPELIFDIYSWGRGADSTSSLLVLRSDSIKNDFSVASTNNIDGKLKEVFNTDMDDDGNPEVLIYYTANDQYQSAKVICYEFKGKEANEIDFPSLSTKTKKQYRGKDKFYVKEGKLYREFNLFDPDDKESKKIIEKKTIRYFLKGNRFDLNEIKN</sequence>
<reference evidence="1 2" key="1">
    <citation type="submission" date="2020-12" db="EMBL/GenBank/DDBJ databases">
        <title>Bacterial novel species Pedobacter sp. SD-b isolated from soil.</title>
        <authorList>
            <person name="Jung H.-Y."/>
        </authorList>
    </citation>
    <scope>NUCLEOTIDE SEQUENCE [LARGE SCALE GENOMIC DNA]</scope>
    <source>
        <strain evidence="1 2">SD-b</strain>
    </source>
</reference>
<dbReference type="EMBL" id="JAEHFY010000010">
    <property type="protein sequence ID" value="MBK0383025.1"/>
    <property type="molecule type" value="Genomic_DNA"/>
</dbReference>
<name>A0ABS1BJI0_9SPHI</name>
<gene>
    <name evidence="1" type="ORF">I5M32_08640</name>
</gene>
<evidence type="ECO:0000313" key="2">
    <source>
        <dbReference type="Proteomes" id="UP000660024"/>
    </source>
</evidence>
<evidence type="ECO:0000313" key="1">
    <source>
        <dbReference type="EMBL" id="MBK0383025.1"/>
    </source>
</evidence>
<proteinExistence type="predicted"/>
<comment type="caution">
    <text evidence="1">The sequence shown here is derived from an EMBL/GenBank/DDBJ whole genome shotgun (WGS) entry which is preliminary data.</text>
</comment>
<dbReference type="Proteomes" id="UP000660024">
    <property type="component" value="Unassembled WGS sequence"/>
</dbReference>
<dbReference type="PROSITE" id="PS51257">
    <property type="entry name" value="PROKAR_LIPOPROTEIN"/>
    <property type="match status" value="1"/>
</dbReference>
<keyword evidence="2" id="KW-1185">Reference proteome</keyword>
<protein>
    <recommendedName>
        <fullName evidence="3">PliI/PliC-like inhibitor of I-type lysozyme</fullName>
    </recommendedName>
</protein>
<dbReference type="RefSeq" id="WP_200585830.1">
    <property type="nucleotide sequence ID" value="NZ_JAEHFY010000010.1"/>
</dbReference>
<accession>A0ABS1BJI0</accession>